<dbReference type="AlphaFoldDB" id="A0A842F4J0"/>
<accession>A0A842F4J0</accession>
<evidence type="ECO:0000259" key="1">
    <source>
        <dbReference type="Pfam" id="PF13930"/>
    </source>
</evidence>
<dbReference type="EMBL" id="JAARZA010000011">
    <property type="protein sequence ID" value="MBC2242265.1"/>
    <property type="molecule type" value="Genomic_DNA"/>
</dbReference>
<comment type="caution">
    <text evidence="2">The sequence shown here is derived from an EMBL/GenBank/DDBJ whole genome shotgun (WGS) entry which is preliminary data.</text>
</comment>
<dbReference type="InterPro" id="IPR044929">
    <property type="entry name" value="DNA/RNA_non-sp_Endonuclease_sf"/>
</dbReference>
<feature type="domain" description="Type VII secretion system protein EssD-like" evidence="1">
    <location>
        <begin position="84"/>
        <end position="209"/>
    </location>
</feature>
<keyword evidence="2" id="KW-0540">Nuclease</keyword>
<dbReference type="Gene3D" id="3.40.570.10">
    <property type="entry name" value="Extracellular Endonuclease, subunit A"/>
    <property type="match status" value="1"/>
</dbReference>
<organism evidence="2 3">
    <name type="scientific">Listeria booriae</name>
    <dbReference type="NCBI Taxonomy" id="1552123"/>
    <lineage>
        <taxon>Bacteria</taxon>
        <taxon>Bacillati</taxon>
        <taxon>Bacillota</taxon>
        <taxon>Bacilli</taxon>
        <taxon>Bacillales</taxon>
        <taxon>Listeriaceae</taxon>
        <taxon>Listeria</taxon>
    </lineage>
</organism>
<dbReference type="RefSeq" id="WP_185541813.1">
    <property type="nucleotide sequence ID" value="NZ_JAARZA010000011.1"/>
</dbReference>
<gene>
    <name evidence="2" type="ORF">HCB35_17460</name>
</gene>
<evidence type="ECO:0000313" key="3">
    <source>
        <dbReference type="Proteomes" id="UP000553016"/>
    </source>
</evidence>
<evidence type="ECO:0000313" key="2">
    <source>
        <dbReference type="EMBL" id="MBC2242265.1"/>
    </source>
</evidence>
<reference evidence="2 3" key="1">
    <citation type="submission" date="2020-03" db="EMBL/GenBank/DDBJ databases">
        <title>Soil Listeria distribution.</title>
        <authorList>
            <person name="Liao J."/>
            <person name="Wiedmann M."/>
        </authorList>
    </citation>
    <scope>NUCLEOTIDE SEQUENCE [LARGE SCALE GENOMIC DNA]</scope>
    <source>
        <strain evidence="2 3">FSL L7-0149</strain>
    </source>
</reference>
<sequence>MKKKTLTTIIAILVILGVYTAKEFNINGSALMEIVPGLSNEQKASANTDQDLLKLQYDGKHQVVILNNNKPDFTAEEVKSGQKSGQSFSNLDGLNRVGPANAVLSRSLMPKEEREPLYVDPTGWKNKKIPSGWLYNRSHLIGYQMTGENNNLKNLMTGTRSLNSPSMLDYENQVAEYLKKTGNQVRYRVTPIFSGNDLLARGVQIEAQSIQDNGLSFNVYIFNVEKGVVLDYSDGSSKLAK</sequence>
<name>A0A842F4J0_9LIST</name>
<keyword evidence="2" id="KW-0255">Endonuclease</keyword>
<dbReference type="Pfam" id="PF13930">
    <property type="entry name" value="Endonuclea_NS_2"/>
    <property type="match status" value="1"/>
</dbReference>
<protein>
    <submittedName>
        <fullName evidence="2">DNA/RNA non-specific endonuclease</fullName>
    </submittedName>
</protein>
<dbReference type="Proteomes" id="UP000553016">
    <property type="component" value="Unassembled WGS sequence"/>
</dbReference>
<keyword evidence="2" id="KW-0378">Hydrolase</keyword>
<dbReference type="GO" id="GO:0004519">
    <property type="term" value="F:endonuclease activity"/>
    <property type="evidence" value="ECO:0007669"/>
    <property type="project" value="UniProtKB-KW"/>
</dbReference>
<dbReference type="InterPro" id="IPR044927">
    <property type="entry name" value="Endonuclea_NS_2"/>
</dbReference>
<proteinExistence type="predicted"/>